<dbReference type="InterPro" id="IPR005116">
    <property type="entry name" value="Transp-assoc_OB_typ1"/>
</dbReference>
<dbReference type="SUPFAM" id="SSF50331">
    <property type="entry name" value="MOP-like"/>
    <property type="match status" value="1"/>
</dbReference>
<reference evidence="8" key="1">
    <citation type="journal article" date="2021" name="Nat. Microbiol.">
        <title>Cocultivation of an ultrasmall environmental parasitic bacterium with lytic ability against bacteria associated with wastewater foams.</title>
        <authorList>
            <person name="Batinovic S."/>
            <person name="Rose J.J.A."/>
            <person name="Ratcliffe J."/>
            <person name="Seviour R.J."/>
            <person name="Petrovski S."/>
        </authorList>
    </citation>
    <scope>NUCLEOTIDE SEQUENCE</scope>
    <source>
        <strain evidence="8">CON9</strain>
    </source>
</reference>
<evidence type="ECO:0000256" key="5">
    <source>
        <dbReference type="PROSITE-ProRule" id="PRU01213"/>
    </source>
</evidence>
<dbReference type="SMART" id="SM00382">
    <property type="entry name" value="AAA"/>
    <property type="match status" value="1"/>
</dbReference>
<keyword evidence="1" id="KW-0813">Transport</keyword>
<proteinExistence type="predicted"/>
<evidence type="ECO:0000256" key="4">
    <source>
        <dbReference type="ARBA" id="ARBA00022840"/>
    </source>
</evidence>
<dbReference type="InterPro" id="IPR050093">
    <property type="entry name" value="ABC_SmlMolc_Importer"/>
</dbReference>
<dbReference type="RefSeq" id="WP_213246114.1">
    <property type="nucleotide sequence ID" value="NZ_CP045806.1"/>
</dbReference>
<name>A0ABX6IEL5_9ACTN</name>
<evidence type="ECO:0000259" key="6">
    <source>
        <dbReference type="PROSITE" id="PS50893"/>
    </source>
</evidence>
<dbReference type="InterPro" id="IPR017871">
    <property type="entry name" value="ABC_transporter-like_CS"/>
</dbReference>
<evidence type="ECO:0000259" key="7">
    <source>
        <dbReference type="PROSITE" id="PS51866"/>
    </source>
</evidence>
<feature type="domain" description="ABC transporter" evidence="6">
    <location>
        <begin position="6"/>
        <end position="234"/>
    </location>
</feature>
<keyword evidence="4 8" id="KW-0067">ATP-binding</keyword>
<dbReference type="Gene3D" id="2.40.50.100">
    <property type="match status" value="1"/>
</dbReference>
<dbReference type="SUPFAM" id="SSF52540">
    <property type="entry name" value="P-loop containing nucleoside triphosphate hydrolases"/>
    <property type="match status" value="1"/>
</dbReference>
<dbReference type="PROSITE" id="PS51866">
    <property type="entry name" value="MOP"/>
    <property type="match status" value="1"/>
</dbReference>
<dbReference type="Proteomes" id="UP001059836">
    <property type="component" value="Chromosome"/>
</dbReference>
<dbReference type="InterPro" id="IPR008995">
    <property type="entry name" value="Mo/tungstate-bd_C_term_dom"/>
</dbReference>
<dbReference type="GO" id="GO:0005524">
    <property type="term" value="F:ATP binding"/>
    <property type="evidence" value="ECO:0007669"/>
    <property type="project" value="UniProtKB-KW"/>
</dbReference>
<dbReference type="Pfam" id="PF00005">
    <property type="entry name" value="ABC_tran"/>
    <property type="match status" value="1"/>
</dbReference>
<dbReference type="PROSITE" id="PS50893">
    <property type="entry name" value="ABC_TRANSPORTER_2"/>
    <property type="match status" value="1"/>
</dbReference>
<sequence length="358" mass="36966">MADLVVDIQNTVPPLRIENRFAAGSTTAVVGPNGSGKTTLLRVLAGLVPGDDDSRIALGDQVFRDRTTVVPAYRRGVAMLSQDAGLFPHLSVRSNVAFAPSAQHLSRAEVTSRVDRWMAATGIAELADRKPGQLSGGQAQRVAIARALAAQPRILLLDEPFRALDVDVAGRLRALLRTILADRSRITVMVTHDLVDAVTLADEILVIESGRVAESGPTTDVLTSPASRFTATLSGLNLFVGTADETAGVCDDAGHRVGGTAGGAVTPGERAAAAFSPRAVAIYLHAAAGSPRTMLPGTVVDVAPRGEHALVRCDVGGQSVAAEVTWAAVADLALTAGLAVELVVKAADVRVYGLAAGA</sequence>
<evidence type="ECO:0000313" key="8">
    <source>
        <dbReference type="EMBL" id="QHN33763.1"/>
    </source>
</evidence>
<dbReference type="PANTHER" id="PTHR42781:SF4">
    <property type="entry name" value="SPERMIDINE_PUTRESCINE IMPORT ATP-BINDING PROTEIN POTA"/>
    <property type="match status" value="1"/>
</dbReference>
<dbReference type="Gene3D" id="3.40.50.300">
    <property type="entry name" value="P-loop containing nucleotide triphosphate hydrolases"/>
    <property type="match status" value="1"/>
</dbReference>
<evidence type="ECO:0000256" key="1">
    <source>
        <dbReference type="ARBA" id="ARBA00022448"/>
    </source>
</evidence>
<dbReference type="InterPro" id="IPR003593">
    <property type="entry name" value="AAA+_ATPase"/>
</dbReference>
<keyword evidence="3" id="KW-0547">Nucleotide-binding</keyword>
<evidence type="ECO:0000313" key="9">
    <source>
        <dbReference type="Proteomes" id="UP001059836"/>
    </source>
</evidence>
<dbReference type="Pfam" id="PF03459">
    <property type="entry name" value="TOBE"/>
    <property type="match status" value="1"/>
</dbReference>
<dbReference type="InterPro" id="IPR027417">
    <property type="entry name" value="P-loop_NTPase"/>
</dbReference>
<dbReference type="InterPro" id="IPR003439">
    <property type="entry name" value="ABC_transporter-like_ATP-bd"/>
</dbReference>
<evidence type="ECO:0000256" key="3">
    <source>
        <dbReference type="ARBA" id="ARBA00022741"/>
    </source>
</evidence>
<dbReference type="PANTHER" id="PTHR42781">
    <property type="entry name" value="SPERMIDINE/PUTRESCINE IMPORT ATP-BINDING PROTEIN POTA"/>
    <property type="match status" value="1"/>
</dbReference>
<keyword evidence="9" id="KW-1185">Reference proteome</keyword>
<dbReference type="PROSITE" id="PS00211">
    <property type="entry name" value="ABC_TRANSPORTER_1"/>
    <property type="match status" value="1"/>
</dbReference>
<keyword evidence="2 5" id="KW-0500">Molybdenum</keyword>
<dbReference type="InterPro" id="IPR004606">
    <property type="entry name" value="Mop_domain"/>
</dbReference>
<feature type="domain" description="Mop" evidence="7">
    <location>
        <begin position="288"/>
        <end position="353"/>
    </location>
</feature>
<accession>A0ABX6IEL5</accession>
<organism evidence="8 9">
    <name type="scientific">Gordonia pseudamarae</name>
    <dbReference type="NCBI Taxonomy" id="2831662"/>
    <lineage>
        <taxon>Bacteria</taxon>
        <taxon>Bacillati</taxon>
        <taxon>Actinomycetota</taxon>
        <taxon>Actinomycetes</taxon>
        <taxon>Mycobacteriales</taxon>
        <taxon>Gordoniaceae</taxon>
        <taxon>Gordonia</taxon>
    </lineage>
</organism>
<gene>
    <name evidence="8" type="ORF">GII31_01420</name>
</gene>
<evidence type="ECO:0000256" key="2">
    <source>
        <dbReference type="ARBA" id="ARBA00022505"/>
    </source>
</evidence>
<dbReference type="EMBL" id="CP045809">
    <property type="protein sequence ID" value="QHN33763.1"/>
    <property type="molecule type" value="Genomic_DNA"/>
</dbReference>
<protein>
    <submittedName>
        <fullName evidence="8">ATP-binding cassette domain-containing protein</fullName>
    </submittedName>
</protein>